<evidence type="ECO:0000256" key="7">
    <source>
        <dbReference type="ARBA" id="ARBA00022917"/>
    </source>
</evidence>
<dbReference type="NCBIfam" id="TIGR00409">
    <property type="entry name" value="proS_fam_II"/>
    <property type="match status" value="1"/>
</dbReference>
<dbReference type="Pfam" id="PF04073">
    <property type="entry name" value="tRNA_edit"/>
    <property type="match status" value="1"/>
</dbReference>
<dbReference type="SUPFAM" id="SSF55826">
    <property type="entry name" value="YbaK/ProRS associated domain"/>
    <property type="match status" value="1"/>
</dbReference>
<dbReference type="Proteomes" id="UP000671862">
    <property type="component" value="Chromosome"/>
</dbReference>
<evidence type="ECO:0000256" key="9">
    <source>
        <dbReference type="ARBA" id="ARBA00047671"/>
    </source>
</evidence>
<dbReference type="InterPro" id="IPR004154">
    <property type="entry name" value="Anticodon-bd"/>
</dbReference>
<dbReference type="InterPro" id="IPR004500">
    <property type="entry name" value="Pro-tRNA-synth_IIa_bac-type"/>
</dbReference>
<dbReference type="PROSITE" id="PS50862">
    <property type="entry name" value="AA_TRNA_LIGASE_II"/>
    <property type="match status" value="1"/>
</dbReference>
<comment type="similarity">
    <text evidence="10">Belongs to the class-II aminoacyl-tRNA synthetase family. ProS type 1 subfamily.</text>
</comment>
<dbReference type="SUPFAM" id="SSF52954">
    <property type="entry name" value="Class II aaRS ABD-related"/>
    <property type="match status" value="1"/>
</dbReference>
<dbReference type="InterPro" id="IPR023717">
    <property type="entry name" value="Pro-tRNA-Synthase_IIa_type1"/>
</dbReference>
<dbReference type="PANTHER" id="PTHR42753">
    <property type="entry name" value="MITOCHONDRIAL RIBOSOME PROTEIN L39/PROLYL-TRNA LIGASE FAMILY MEMBER"/>
    <property type="match status" value="1"/>
</dbReference>
<comment type="domain">
    <text evidence="10">Consists of three domains: the N-terminal catalytic domain, the editing domain and the C-terminal anticodon-binding domain.</text>
</comment>
<evidence type="ECO:0000256" key="6">
    <source>
        <dbReference type="ARBA" id="ARBA00022840"/>
    </source>
</evidence>
<dbReference type="InterPro" id="IPR044140">
    <property type="entry name" value="ProRS_anticodon_short"/>
</dbReference>
<evidence type="ECO:0000256" key="3">
    <source>
        <dbReference type="ARBA" id="ARBA00022490"/>
    </source>
</evidence>
<evidence type="ECO:0000313" key="13">
    <source>
        <dbReference type="Proteomes" id="UP000671862"/>
    </source>
</evidence>
<dbReference type="PRINTS" id="PR01046">
    <property type="entry name" value="TRNASYNTHPRO"/>
</dbReference>
<dbReference type="Pfam" id="PF03129">
    <property type="entry name" value="HGTP_anticodon"/>
    <property type="match status" value="1"/>
</dbReference>
<dbReference type="InterPro" id="IPR050062">
    <property type="entry name" value="Pro-tRNA_synthetase"/>
</dbReference>
<dbReference type="SUPFAM" id="SSF55681">
    <property type="entry name" value="Class II aaRS and biotin synthetases"/>
    <property type="match status" value="1"/>
</dbReference>
<dbReference type="InterPro" id="IPR007214">
    <property type="entry name" value="YbaK/aa-tRNA-synth-assoc-dom"/>
</dbReference>
<keyword evidence="7 10" id="KW-0648">Protein biosynthesis</keyword>
<dbReference type="GO" id="GO:0004827">
    <property type="term" value="F:proline-tRNA ligase activity"/>
    <property type="evidence" value="ECO:0007669"/>
    <property type="project" value="UniProtKB-EC"/>
</dbReference>
<comment type="function">
    <text evidence="10">Catalyzes the attachment of proline to tRNA(Pro) in a two-step reaction: proline is first activated by ATP to form Pro-AMP and then transferred to the acceptor end of tRNA(Pro). As ProRS can inadvertently accommodate and process non-cognate amino acids such as alanine and cysteine, to avoid such errors it has two additional distinct editing activities against alanine. One activity is designated as 'pretransfer' editing and involves the tRNA(Pro)-independent hydrolysis of activated Ala-AMP. The other activity is designated 'posttransfer' editing and involves deacylation of mischarged Ala-tRNA(Pro). The misacylated Cys-tRNA(Pro) is not edited by ProRS.</text>
</comment>
<protein>
    <recommendedName>
        <fullName evidence="10">Proline--tRNA ligase</fullName>
        <ecNumber evidence="10">6.1.1.15</ecNumber>
    </recommendedName>
    <alternativeName>
        <fullName evidence="10">Prolyl-tRNA synthetase</fullName>
        <shortName evidence="10">ProRS</shortName>
    </alternativeName>
</protein>
<evidence type="ECO:0000256" key="2">
    <source>
        <dbReference type="ARBA" id="ARBA00011738"/>
    </source>
</evidence>
<dbReference type="InterPro" id="IPR033730">
    <property type="entry name" value="ProRS_core_prok"/>
</dbReference>
<dbReference type="InterPro" id="IPR006195">
    <property type="entry name" value="aa-tRNA-synth_II"/>
</dbReference>
<evidence type="ECO:0000256" key="5">
    <source>
        <dbReference type="ARBA" id="ARBA00022741"/>
    </source>
</evidence>
<dbReference type="Pfam" id="PF00587">
    <property type="entry name" value="tRNA-synt_2b"/>
    <property type="match status" value="1"/>
</dbReference>
<evidence type="ECO:0000256" key="4">
    <source>
        <dbReference type="ARBA" id="ARBA00022598"/>
    </source>
</evidence>
<dbReference type="InterPro" id="IPR036754">
    <property type="entry name" value="YbaK/aa-tRNA-synt-asso_dom_sf"/>
</dbReference>
<reference evidence="12 13" key="1">
    <citation type="submission" date="2021-03" db="EMBL/GenBank/DDBJ databases">
        <title>Thermosipho ferrireducens sp.nov., an anaerobic thermophilic iron-reducing bacterium isolated from a deep-sea hydrothermal sulfide deposits.</title>
        <authorList>
            <person name="Zeng X."/>
            <person name="Chen Y."/>
            <person name="Shao Z."/>
        </authorList>
    </citation>
    <scope>NUCLEOTIDE SEQUENCE [LARGE SCALE GENOMIC DNA]</scope>
    <source>
        <strain evidence="12 13">JL129W03</strain>
    </source>
</reference>
<evidence type="ECO:0000256" key="10">
    <source>
        <dbReference type="HAMAP-Rule" id="MF_01569"/>
    </source>
</evidence>
<name>A0ABX7S936_9BACT</name>
<accession>A0ABX7S936</accession>
<proteinExistence type="inferred from homology"/>
<dbReference type="Gene3D" id="3.90.960.10">
    <property type="entry name" value="YbaK/aminoacyl-tRNA synthetase-associated domain"/>
    <property type="match status" value="1"/>
</dbReference>
<evidence type="ECO:0000256" key="1">
    <source>
        <dbReference type="ARBA" id="ARBA00004496"/>
    </source>
</evidence>
<evidence type="ECO:0000256" key="8">
    <source>
        <dbReference type="ARBA" id="ARBA00023146"/>
    </source>
</evidence>
<dbReference type="CDD" id="cd00861">
    <property type="entry name" value="ProRS_anticodon_short"/>
    <property type="match status" value="1"/>
</dbReference>
<comment type="subcellular location">
    <subcellularLocation>
        <location evidence="1 10">Cytoplasm</location>
    </subcellularLocation>
</comment>
<evidence type="ECO:0000259" key="11">
    <source>
        <dbReference type="PROSITE" id="PS50862"/>
    </source>
</evidence>
<dbReference type="CDD" id="cd04334">
    <property type="entry name" value="ProRS-INS"/>
    <property type="match status" value="1"/>
</dbReference>
<dbReference type="InterPro" id="IPR036621">
    <property type="entry name" value="Anticodon-bd_dom_sf"/>
</dbReference>
<gene>
    <name evidence="10" type="primary">proS</name>
    <name evidence="12" type="ORF">JYK00_09090</name>
</gene>
<dbReference type="RefSeq" id="WP_207566582.1">
    <property type="nucleotide sequence ID" value="NZ_CP071446.1"/>
</dbReference>
<dbReference type="Gene3D" id="3.30.930.10">
    <property type="entry name" value="Bira Bifunctional Protein, Domain 2"/>
    <property type="match status" value="2"/>
</dbReference>
<keyword evidence="6 10" id="KW-0067">ATP-binding</keyword>
<comment type="catalytic activity">
    <reaction evidence="9 10">
        <text>tRNA(Pro) + L-proline + ATP = L-prolyl-tRNA(Pro) + AMP + diphosphate</text>
        <dbReference type="Rhea" id="RHEA:14305"/>
        <dbReference type="Rhea" id="RHEA-COMP:9700"/>
        <dbReference type="Rhea" id="RHEA-COMP:9702"/>
        <dbReference type="ChEBI" id="CHEBI:30616"/>
        <dbReference type="ChEBI" id="CHEBI:33019"/>
        <dbReference type="ChEBI" id="CHEBI:60039"/>
        <dbReference type="ChEBI" id="CHEBI:78442"/>
        <dbReference type="ChEBI" id="CHEBI:78532"/>
        <dbReference type="ChEBI" id="CHEBI:456215"/>
        <dbReference type="EC" id="6.1.1.15"/>
    </reaction>
</comment>
<feature type="domain" description="Aminoacyl-transfer RNA synthetases class-II family profile" evidence="11">
    <location>
        <begin position="33"/>
        <end position="463"/>
    </location>
</feature>
<dbReference type="EMBL" id="CP071446">
    <property type="protein sequence ID" value="QTA37861.1"/>
    <property type="molecule type" value="Genomic_DNA"/>
</dbReference>
<organism evidence="12 13">
    <name type="scientific">Thermosipho ferrireducens</name>
    <dbReference type="NCBI Taxonomy" id="2571116"/>
    <lineage>
        <taxon>Bacteria</taxon>
        <taxon>Thermotogati</taxon>
        <taxon>Thermotogota</taxon>
        <taxon>Thermotogae</taxon>
        <taxon>Thermotogales</taxon>
        <taxon>Fervidobacteriaceae</taxon>
        <taxon>Thermosipho</taxon>
    </lineage>
</organism>
<dbReference type="EC" id="6.1.1.15" evidence="10"/>
<sequence length="568" mass="65174">MRFSQLYAPTLRENPSDAEIPSQALLQRGGFIRKVAAGIYTYLPLGRRVLLKIENIVREEMNRIGAQEILMPIIQPAELWKMTGRWDDYGPEMMKFKDRHDRDFTLGPTHEELLTSVVNNELTSYKQLPMTFYQIANKYRDEIRPRFGVLRAREFIMKDAYSFHDSWESLDEMYLKMREAYERIMKRIDLKFTIVEAAAGAIGGNESHEFVAFANAGESTILYCDCGYAGSDERVPYKGKYRIYEENEKELELLFTPDVRTVEQVADFIGVKSSKIVKSLVFRGRDGYVMALVPGDKELNFEKLKSYINDQSLEMATPDEVIQNFGVPIGFLGPVGVRNVRVIADYQVKYMKNFVVGGMKKDYHYINVNYGRDFEVEEWADLVVVEPGDPCPSCGKPLKGEKGIELGHIFKLGTKYSESMNVKYMDKNGELKPFIMGCYGWGISRTLGAVVEQYHDDNGMVWPLSIAPYEIIITVVGKEKELKFGENVYNFLKEKSDEVVLDDRAVSPGVKFKDADLIGFPFRVTIGKMLKNNKVEIKVRTGEKFVVEANIQKIYELLEKLKKEYKLS</sequence>
<keyword evidence="8 10" id="KW-0030">Aminoacyl-tRNA synthetase</keyword>
<keyword evidence="13" id="KW-1185">Reference proteome</keyword>
<dbReference type="NCBIfam" id="NF006625">
    <property type="entry name" value="PRK09194.1"/>
    <property type="match status" value="1"/>
</dbReference>
<dbReference type="Gene3D" id="3.40.50.800">
    <property type="entry name" value="Anticodon-binding domain"/>
    <property type="match status" value="1"/>
</dbReference>
<keyword evidence="4 10" id="KW-0436">Ligase</keyword>
<dbReference type="PANTHER" id="PTHR42753:SF2">
    <property type="entry name" value="PROLINE--TRNA LIGASE"/>
    <property type="match status" value="1"/>
</dbReference>
<dbReference type="InterPro" id="IPR002316">
    <property type="entry name" value="Pro-tRNA-ligase_IIa"/>
</dbReference>
<keyword evidence="5 10" id="KW-0547">Nucleotide-binding</keyword>
<keyword evidence="3 10" id="KW-0963">Cytoplasm</keyword>
<dbReference type="InterPro" id="IPR002314">
    <property type="entry name" value="aa-tRNA-synt_IIb"/>
</dbReference>
<comment type="subunit">
    <text evidence="2 10">Homodimer.</text>
</comment>
<dbReference type="HAMAP" id="MF_01569">
    <property type="entry name" value="Pro_tRNA_synth_type1"/>
    <property type="match status" value="1"/>
</dbReference>
<dbReference type="CDD" id="cd00779">
    <property type="entry name" value="ProRS_core_prok"/>
    <property type="match status" value="1"/>
</dbReference>
<evidence type="ECO:0000313" key="12">
    <source>
        <dbReference type="EMBL" id="QTA37861.1"/>
    </source>
</evidence>
<dbReference type="InterPro" id="IPR045864">
    <property type="entry name" value="aa-tRNA-synth_II/BPL/LPL"/>
</dbReference>